<dbReference type="AlphaFoldDB" id="A0A6J8CB58"/>
<sequence>MNGYELECAIRSNPCIRRRVKGVLAKNNLPKDIMHYPNAYIVNNHTSDRPGEHWIAIVLENNGRAVMAQELILISKERYERLMKQPQPIEPTDPGKDERMKNDHEEKPDNNFTSVIGNSFPHNLKKHATELYRFVLAQDKDVVNHNQQGELVLNGGTITDSNILDIIKYTVSTLQRKTPVGSKEFQDLLHKLDVPKRLIAERKGSSLTQSGGLFVKGNGRRDILPGTSNKKENIRWLKY</sequence>
<proteinExistence type="predicted"/>
<gene>
    <name evidence="2" type="ORF">MCOR_27720</name>
</gene>
<evidence type="ECO:0000313" key="2">
    <source>
        <dbReference type="EMBL" id="CAC5392812.1"/>
    </source>
</evidence>
<evidence type="ECO:0000313" key="3">
    <source>
        <dbReference type="Proteomes" id="UP000507470"/>
    </source>
</evidence>
<dbReference type="OrthoDB" id="6174805at2759"/>
<organism evidence="2 3">
    <name type="scientific">Mytilus coruscus</name>
    <name type="common">Sea mussel</name>
    <dbReference type="NCBI Taxonomy" id="42192"/>
    <lineage>
        <taxon>Eukaryota</taxon>
        <taxon>Metazoa</taxon>
        <taxon>Spiralia</taxon>
        <taxon>Lophotrochozoa</taxon>
        <taxon>Mollusca</taxon>
        <taxon>Bivalvia</taxon>
        <taxon>Autobranchia</taxon>
        <taxon>Pteriomorphia</taxon>
        <taxon>Mytilida</taxon>
        <taxon>Mytiloidea</taxon>
        <taxon>Mytilidae</taxon>
        <taxon>Mytilinae</taxon>
        <taxon>Mytilus</taxon>
    </lineage>
</organism>
<feature type="region of interest" description="Disordered" evidence="1">
    <location>
        <begin position="83"/>
        <end position="115"/>
    </location>
</feature>
<dbReference type="EMBL" id="CACVKT020005076">
    <property type="protein sequence ID" value="CAC5392812.1"/>
    <property type="molecule type" value="Genomic_DNA"/>
</dbReference>
<feature type="compositionally biased region" description="Basic and acidic residues" evidence="1">
    <location>
        <begin position="93"/>
        <end position="109"/>
    </location>
</feature>
<keyword evidence="3" id="KW-1185">Reference proteome</keyword>
<name>A0A6J8CB58_MYTCO</name>
<evidence type="ECO:0000256" key="1">
    <source>
        <dbReference type="SAM" id="MobiDB-lite"/>
    </source>
</evidence>
<protein>
    <submittedName>
        <fullName evidence="2">Uncharacterized protein</fullName>
    </submittedName>
</protein>
<reference evidence="2 3" key="1">
    <citation type="submission" date="2020-06" db="EMBL/GenBank/DDBJ databases">
        <authorList>
            <person name="Li R."/>
            <person name="Bekaert M."/>
        </authorList>
    </citation>
    <scope>NUCLEOTIDE SEQUENCE [LARGE SCALE GENOMIC DNA]</scope>
    <source>
        <strain evidence="3">wild</strain>
    </source>
</reference>
<accession>A0A6J8CB58</accession>
<dbReference type="Proteomes" id="UP000507470">
    <property type="component" value="Unassembled WGS sequence"/>
</dbReference>